<evidence type="ECO:0000256" key="11">
    <source>
        <dbReference type="ARBA" id="ARBA00030945"/>
    </source>
</evidence>
<dbReference type="PROSITE" id="PS00297">
    <property type="entry name" value="HSP70_1"/>
    <property type="match status" value="1"/>
</dbReference>
<proteinExistence type="inferred from homology"/>
<evidence type="ECO:0000256" key="2">
    <source>
        <dbReference type="ARBA" id="ARBA00007381"/>
    </source>
</evidence>
<evidence type="ECO:0000256" key="1">
    <source>
        <dbReference type="ARBA" id="ARBA00002290"/>
    </source>
</evidence>
<comment type="similarity">
    <text evidence="2 13">Belongs to the heat shock protein 70 family.</text>
</comment>
<evidence type="ECO:0000256" key="13">
    <source>
        <dbReference type="RuleBase" id="RU003322"/>
    </source>
</evidence>
<evidence type="ECO:0000256" key="10">
    <source>
        <dbReference type="ARBA" id="ARBA00030019"/>
    </source>
</evidence>
<name>A0A4R3LF03_9BACL</name>
<accession>A0A4R3LF03</accession>
<keyword evidence="7 13" id="KW-0067">ATP-binding</keyword>
<evidence type="ECO:0000256" key="5">
    <source>
        <dbReference type="ARBA" id="ARBA00022553"/>
    </source>
</evidence>
<evidence type="ECO:0000256" key="8">
    <source>
        <dbReference type="ARBA" id="ARBA00023016"/>
    </source>
</evidence>
<dbReference type="RefSeq" id="WP_131923319.1">
    <property type="nucleotide sequence ID" value="NZ_SMAG01000001.1"/>
</dbReference>
<dbReference type="PRINTS" id="PR00301">
    <property type="entry name" value="HEATSHOCK70"/>
</dbReference>
<dbReference type="Pfam" id="PF00012">
    <property type="entry name" value="HSP70"/>
    <property type="match status" value="1"/>
</dbReference>
<protein>
    <recommendedName>
        <fullName evidence="3">Chaperone protein DnaK</fullName>
    </recommendedName>
    <alternativeName>
        <fullName evidence="4">Chaperone protein dnaK</fullName>
    </alternativeName>
    <alternativeName>
        <fullName evidence="12">HSP70</fullName>
    </alternativeName>
    <alternativeName>
        <fullName evidence="11">Heat shock 70 kDa protein</fullName>
    </alternativeName>
    <alternativeName>
        <fullName evidence="10">Heat shock protein 70</fullName>
    </alternativeName>
</protein>
<evidence type="ECO:0000313" key="14">
    <source>
        <dbReference type="EMBL" id="TCS96944.1"/>
    </source>
</evidence>
<dbReference type="Gene3D" id="3.30.420.40">
    <property type="match status" value="2"/>
</dbReference>
<evidence type="ECO:0000256" key="4">
    <source>
        <dbReference type="ARBA" id="ARBA00017249"/>
    </source>
</evidence>
<keyword evidence="15" id="KW-1185">Reference proteome</keyword>
<dbReference type="Gene3D" id="3.90.640.10">
    <property type="entry name" value="Actin, Chain A, domain 4"/>
    <property type="match status" value="1"/>
</dbReference>
<dbReference type="GO" id="GO:0005524">
    <property type="term" value="F:ATP binding"/>
    <property type="evidence" value="ECO:0007669"/>
    <property type="project" value="UniProtKB-KW"/>
</dbReference>
<dbReference type="SUPFAM" id="SSF53067">
    <property type="entry name" value="Actin-like ATPase domain"/>
    <property type="match status" value="2"/>
</dbReference>
<comment type="function">
    <text evidence="1">Acts as a chaperone.</text>
</comment>
<dbReference type="SUPFAM" id="SSF100920">
    <property type="entry name" value="Heat shock protein 70kD (HSP70), peptide-binding domain"/>
    <property type="match status" value="1"/>
</dbReference>
<dbReference type="EMBL" id="SMAG01000001">
    <property type="protein sequence ID" value="TCS96944.1"/>
    <property type="molecule type" value="Genomic_DNA"/>
</dbReference>
<evidence type="ECO:0000256" key="3">
    <source>
        <dbReference type="ARBA" id="ARBA00014415"/>
    </source>
</evidence>
<dbReference type="Proteomes" id="UP000294937">
    <property type="component" value="Unassembled WGS sequence"/>
</dbReference>
<dbReference type="InterPro" id="IPR043129">
    <property type="entry name" value="ATPase_NBD"/>
</dbReference>
<keyword evidence="9" id="KW-0143">Chaperone</keyword>
<reference evidence="14 15" key="1">
    <citation type="submission" date="2019-03" db="EMBL/GenBank/DDBJ databases">
        <title>Genomic Encyclopedia of Type Strains, Phase IV (KMG-IV): sequencing the most valuable type-strain genomes for metagenomic binning, comparative biology and taxonomic classification.</title>
        <authorList>
            <person name="Goeker M."/>
        </authorList>
    </citation>
    <scope>NUCLEOTIDE SEQUENCE [LARGE SCALE GENOMIC DNA]</scope>
    <source>
        <strain evidence="14 15">DSM 45707</strain>
    </source>
</reference>
<dbReference type="InterPro" id="IPR013126">
    <property type="entry name" value="Hsp_70_fam"/>
</dbReference>
<keyword evidence="6 13" id="KW-0547">Nucleotide-binding</keyword>
<dbReference type="AlphaFoldDB" id="A0A4R3LF03"/>
<dbReference type="PANTHER" id="PTHR19375">
    <property type="entry name" value="HEAT SHOCK PROTEIN 70KDA"/>
    <property type="match status" value="1"/>
</dbReference>
<evidence type="ECO:0000256" key="7">
    <source>
        <dbReference type="ARBA" id="ARBA00022840"/>
    </source>
</evidence>
<keyword evidence="8" id="KW-0346">Stress response</keyword>
<comment type="caution">
    <text evidence="14">The sequence shown here is derived from an EMBL/GenBank/DDBJ whole genome shotgun (WGS) entry which is preliminary data.</text>
</comment>
<evidence type="ECO:0000313" key="15">
    <source>
        <dbReference type="Proteomes" id="UP000294937"/>
    </source>
</evidence>
<evidence type="ECO:0000256" key="6">
    <source>
        <dbReference type="ARBA" id="ARBA00022741"/>
    </source>
</evidence>
<dbReference type="InterPro" id="IPR029047">
    <property type="entry name" value="HSP70_peptide-bd_sf"/>
</dbReference>
<dbReference type="InterPro" id="IPR018181">
    <property type="entry name" value="Heat_shock_70_CS"/>
</dbReference>
<dbReference type="OrthoDB" id="499700at2"/>
<dbReference type="FunFam" id="3.30.420.40:FF:000028">
    <property type="entry name" value="heat shock 70 kDa protein-like"/>
    <property type="match status" value="1"/>
</dbReference>
<keyword evidence="5" id="KW-0597">Phosphoprotein</keyword>
<sequence>MERYVGIDLGTTNSAVSIAYRSVNQEIHTKTLEVRQLDEHGMSFDKLLPSVLYVDKQGQPFVGKYAKKMARIYPKQVMGKVKRHMGNEVSWTIAGNQEYRPEEVSSFVLRALKNTVENHYLNQKIEGAVITVPANFDFQQQDATIKAAQLAGFNPEKIRLIPEPTAAILDFLNEESHLDEQNRRIQLDQPQNIMVFDLGGGTCDVTIHRVSRGVNSHMVIQDLSISQYTELGGIDFDERIMKYLLNQLLTKKGLQPADLQRRFDTDFIRKLRENLLDMAEKAKKWIATSVQNRIDFQGADWHDSTGVFASIAYEEIFDLHEDLLTEMVITKRELDEAIRPLLYQGGYSGINIEEPINQAIESSNIPITKSDINHIFLVGGMTSYPTIKGRIFEIFDGRVEPLCTINPMESVSRGAAIYAYYQHQIKLQARDVDDTDQIEKQEWVEDRLIFPQNIFINVAKGNPVTLVKKGESIPYSHTFEQGFFVAGSREDDYVNYMELELFTAEDPKAMNVKWLKNARFHFERPVRVGTPLVIQVHVDQNRSVTVQSWIRDDQTQMVHVDLGIQEISDEKVKDLRQQHERLKV</sequence>
<evidence type="ECO:0000256" key="9">
    <source>
        <dbReference type="ARBA" id="ARBA00023186"/>
    </source>
</evidence>
<gene>
    <name evidence="14" type="ORF">EDD58_101591</name>
</gene>
<dbReference type="GO" id="GO:0140662">
    <property type="term" value="F:ATP-dependent protein folding chaperone"/>
    <property type="evidence" value="ECO:0007669"/>
    <property type="project" value="InterPro"/>
</dbReference>
<evidence type="ECO:0000256" key="12">
    <source>
        <dbReference type="ARBA" id="ARBA00033103"/>
    </source>
</evidence>
<organism evidence="14 15">
    <name type="scientific">Hazenella coriacea</name>
    <dbReference type="NCBI Taxonomy" id="1179467"/>
    <lineage>
        <taxon>Bacteria</taxon>
        <taxon>Bacillati</taxon>
        <taxon>Bacillota</taxon>
        <taxon>Bacilli</taxon>
        <taxon>Bacillales</taxon>
        <taxon>Thermoactinomycetaceae</taxon>
        <taxon>Hazenella</taxon>
    </lineage>
</organism>